<dbReference type="AlphaFoldDB" id="A0AAC9LI97"/>
<name>A0AAC9LI97_9PSEU</name>
<dbReference type="EMBL" id="CP016076">
    <property type="protein sequence ID" value="APU17846.1"/>
    <property type="molecule type" value="Genomic_DNA"/>
</dbReference>
<reference evidence="3" key="1">
    <citation type="submission" date="2016-06" db="EMBL/GenBank/DDBJ databases">
        <title>Complete genome sequence of Actinoalloteichus fjordicus DSM 46855 (=ADI127-17), type strain of the new species Actinoalloteichus fjordicus.</title>
        <authorList>
            <person name="Ruckert C."/>
            <person name="Nouioui I."/>
            <person name="Willmese J."/>
            <person name="van Wezel G."/>
            <person name="Klenk H.-P."/>
            <person name="Kalinowski J."/>
            <person name="Zotchev S.B."/>
        </authorList>
    </citation>
    <scope>NUCLEOTIDE SEQUENCE [LARGE SCALE GENOMIC DNA]</scope>
    <source>
        <strain evidence="3">ADI127-7</strain>
    </source>
</reference>
<feature type="compositionally biased region" description="Basic and acidic residues" evidence="1">
    <location>
        <begin position="20"/>
        <end position="40"/>
    </location>
</feature>
<protein>
    <submittedName>
        <fullName evidence="2">Uncharacterized protein</fullName>
    </submittedName>
</protein>
<evidence type="ECO:0000313" key="2">
    <source>
        <dbReference type="EMBL" id="APU17846.1"/>
    </source>
</evidence>
<evidence type="ECO:0000313" key="3">
    <source>
        <dbReference type="Proteomes" id="UP000185511"/>
    </source>
</evidence>
<evidence type="ECO:0000256" key="1">
    <source>
        <dbReference type="SAM" id="MobiDB-lite"/>
    </source>
</evidence>
<organism evidence="2 3">
    <name type="scientific">Actinoalloteichus fjordicus</name>
    <dbReference type="NCBI Taxonomy" id="1612552"/>
    <lineage>
        <taxon>Bacteria</taxon>
        <taxon>Bacillati</taxon>
        <taxon>Actinomycetota</taxon>
        <taxon>Actinomycetes</taxon>
        <taxon>Pseudonocardiales</taxon>
        <taxon>Pseudonocardiaceae</taxon>
        <taxon>Actinoalloteichus</taxon>
    </lineage>
</organism>
<keyword evidence="3" id="KW-1185">Reference proteome</keyword>
<dbReference type="KEGG" id="acad:UA74_29270"/>
<accession>A0AAC9LI97</accession>
<gene>
    <name evidence="2" type="ORF">UA74_29270</name>
</gene>
<feature type="region of interest" description="Disordered" evidence="1">
    <location>
        <begin position="1"/>
        <end position="48"/>
    </location>
</feature>
<sequence>MPGRRGEQDSAKRPGFGSGRLERGRLEVTDRRRCHPDGPPDRVQAGDQRIRAADPVIAATRTRSAFRPRRAFDRPPGLADLLTNPLSPTSLGRQPT</sequence>
<feature type="compositionally biased region" description="Polar residues" evidence="1">
    <location>
        <begin position="84"/>
        <end position="96"/>
    </location>
</feature>
<feature type="region of interest" description="Disordered" evidence="1">
    <location>
        <begin position="65"/>
        <end position="96"/>
    </location>
</feature>
<feature type="compositionally biased region" description="Basic and acidic residues" evidence="1">
    <location>
        <begin position="1"/>
        <end position="12"/>
    </location>
</feature>
<dbReference type="Proteomes" id="UP000185511">
    <property type="component" value="Chromosome"/>
</dbReference>
<proteinExistence type="predicted"/>